<dbReference type="Pfam" id="PF24729">
    <property type="entry name" value="Acb2_Tad1_hairpin"/>
    <property type="match status" value="1"/>
</dbReference>
<evidence type="ECO:0000256" key="1">
    <source>
        <dbReference type="ARBA" id="ARBA00022741"/>
    </source>
</evidence>
<proteinExistence type="predicted"/>
<accession>A0ABZ0ZX36</accession>
<reference evidence="3 4" key="1">
    <citation type="submission" date="2023-12" db="EMBL/GenBank/DDBJ databases">
        <authorList>
            <person name="Wang F."/>
            <person name="Yu X."/>
            <person name="Gao C."/>
        </authorList>
    </citation>
    <scope>NUCLEOTIDE SEQUENCE [LARGE SCALE GENOMIC DNA]</scope>
</reference>
<dbReference type="EMBL" id="OR941552">
    <property type="protein sequence ID" value="WQY99790.1"/>
    <property type="molecule type" value="Genomic_DNA"/>
</dbReference>
<evidence type="ECO:0000313" key="4">
    <source>
        <dbReference type="Proteomes" id="UP001325719"/>
    </source>
</evidence>
<evidence type="ECO:0000259" key="2">
    <source>
        <dbReference type="Pfam" id="PF24729"/>
    </source>
</evidence>
<dbReference type="Proteomes" id="UP001325719">
    <property type="component" value="Segment"/>
</dbReference>
<protein>
    <recommendedName>
        <fullName evidence="2">Acb2/Tad1 hairpin domain-containing protein</fullName>
    </recommendedName>
</protein>
<keyword evidence="1" id="KW-0547">Nucleotide-binding</keyword>
<keyword evidence="4" id="KW-1185">Reference proteome</keyword>
<name>A0ABZ0ZX36_9CAUD</name>
<sequence>MALLPDNTPTRLSADDIAARLGIAQHGNPTDAQLREQAEIAAQFADLADRINRNVADSRPKSEALTLLEDALMWTGKAIFAPAGIR</sequence>
<feature type="domain" description="Acb2/Tad1 hairpin" evidence="2">
    <location>
        <begin position="25"/>
        <end position="80"/>
    </location>
</feature>
<organism evidence="3 4">
    <name type="scientific">Microbacterium phage MO526</name>
    <dbReference type="NCBI Taxonomy" id="3108092"/>
    <lineage>
        <taxon>Viruses</taxon>
        <taxon>Duplodnaviria</taxon>
        <taxon>Heunggongvirae</taxon>
        <taxon>Uroviricota</taxon>
        <taxon>Caudoviricetes</taxon>
        <taxon>Kutznervirinae</taxon>
        <taxon>Kozievirus</taxon>
        <taxon>Kozievirus MO526</taxon>
    </lineage>
</organism>
<evidence type="ECO:0000313" key="3">
    <source>
        <dbReference type="EMBL" id="WQY99790.1"/>
    </source>
</evidence>
<dbReference type="InterPro" id="IPR056098">
    <property type="entry name" value="Acb2/Tad1_hairpin"/>
</dbReference>